<evidence type="ECO:0000256" key="5">
    <source>
        <dbReference type="ARBA" id="ARBA00022477"/>
    </source>
</evidence>
<evidence type="ECO:0000256" key="2">
    <source>
        <dbReference type="ARBA" id="ARBA00004167"/>
    </source>
</evidence>
<feature type="disulfide bond" evidence="21">
    <location>
        <begin position="280"/>
        <end position="290"/>
    </location>
</feature>
<evidence type="ECO:0000256" key="9">
    <source>
        <dbReference type="ARBA" id="ARBA00022729"/>
    </source>
</evidence>
<comment type="caution">
    <text evidence="25">The sequence shown here is derived from an EMBL/GenBank/DDBJ whole genome shotgun (WGS) entry which is preliminary data.</text>
</comment>
<evidence type="ECO:0000256" key="15">
    <source>
        <dbReference type="ARBA" id="ARBA00023136"/>
    </source>
</evidence>
<evidence type="ECO:0000256" key="21">
    <source>
        <dbReference type="PROSITE-ProRule" id="PRU00196"/>
    </source>
</evidence>
<keyword evidence="9 23" id="KW-0732">Signal</keyword>
<evidence type="ECO:0000313" key="26">
    <source>
        <dbReference type="Proteomes" id="UP000271974"/>
    </source>
</evidence>
<keyword evidence="13" id="KW-0560">Oxidoreductase</keyword>
<comment type="cofactor">
    <cofactor evidence="1">
        <name>Cu cation</name>
        <dbReference type="ChEBI" id="CHEBI:23378"/>
    </cofactor>
</comment>
<evidence type="ECO:0000256" key="7">
    <source>
        <dbReference type="ARBA" id="ARBA00022692"/>
    </source>
</evidence>
<evidence type="ECO:0000256" key="16">
    <source>
        <dbReference type="ARBA" id="ARBA00023157"/>
    </source>
</evidence>
<evidence type="ECO:0000256" key="19">
    <source>
        <dbReference type="ARBA" id="ARBA00038869"/>
    </source>
</evidence>
<dbReference type="PANTHER" id="PTHR45817">
    <property type="entry name" value="LYSYL OXIDASE-LIKE-RELATED"/>
    <property type="match status" value="1"/>
</dbReference>
<protein>
    <recommendedName>
        <fullName evidence="19">protein-lysine 6-oxidase</fullName>
        <ecNumber evidence="19">1.4.3.13</ecNumber>
    </recommendedName>
</protein>
<feature type="region of interest" description="Disordered" evidence="22">
    <location>
        <begin position="144"/>
        <end position="198"/>
    </location>
</feature>
<evidence type="ECO:0000256" key="18">
    <source>
        <dbReference type="ARBA" id="ARBA00023180"/>
    </source>
</evidence>
<reference evidence="25 26" key="1">
    <citation type="submission" date="2019-01" db="EMBL/GenBank/DDBJ databases">
        <title>A draft genome assembly of the solar-powered sea slug Elysia chlorotica.</title>
        <authorList>
            <person name="Cai H."/>
            <person name="Li Q."/>
            <person name="Fang X."/>
            <person name="Li J."/>
            <person name="Curtis N.E."/>
            <person name="Altenburger A."/>
            <person name="Shibata T."/>
            <person name="Feng M."/>
            <person name="Maeda T."/>
            <person name="Schwartz J.A."/>
            <person name="Shigenobu S."/>
            <person name="Lundholm N."/>
            <person name="Nishiyama T."/>
            <person name="Yang H."/>
            <person name="Hasebe M."/>
            <person name="Li S."/>
            <person name="Pierce S.K."/>
            <person name="Wang J."/>
        </authorList>
    </citation>
    <scope>NUCLEOTIDE SEQUENCE [LARGE SCALE GENOMIC DNA]</scope>
    <source>
        <strain evidence="25">EC2010</strain>
        <tissue evidence="25">Whole organism of an adult</tissue>
    </source>
</reference>
<evidence type="ECO:0000256" key="8">
    <source>
        <dbReference type="ARBA" id="ARBA00022723"/>
    </source>
</evidence>
<dbReference type="InterPro" id="IPR019828">
    <property type="entry name" value="Lysyl_oxidase_CS"/>
</dbReference>
<dbReference type="FunFam" id="3.10.250.10:FF:000016">
    <property type="entry name" value="Scavenger receptor cysteine-rich protein type 12"/>
    <property type="match status" value="1"/>
</dbReference>
<dbReference type="GO" id="GO:0005507">
    <property type="term" value="F:copper ion binding"/>
    <property type="evidence" value="ECO:0007669"/>
    <property type="project" value="InterPro"/>
</dbReference>
<dbReference type="GO" id="GO:0005615">
    <property type="term" value="C:extracellular space"/>
    <property type="evidence" value="ECO:0007669"/>
    <property type="project" value="TreeGrafter"/>
</dbReference>
<evidence type="ECO:0000256" key="10">
    <source>
        <dbReference type="ARBA" id="ARBA00022737"/>
    </source>
</evidence>
<dbReference type="InterPro" id="IPR036772">
    <property type="entry name" value="SRCR-like_dom_sf"/>
</dbReference>
<dbReference type="EMBL" id="RQTK01000201">
    <property type="protein sequence ID" value="RUS84574.1"/>
    <property type="molecule type" value="Genomic_DNA"/>
</dbReference>
<dbReference type="Proteomes" id="UP000271974">
    <property type="component" value="Unassembled WGS sequence"/>
</dbReference>
<gene>
    <name evidence="25" type="ORF">EGW08_007669</name>
</gene>
<evidence type="ECO:0000256" key="12">
    <source>
        <dbReference type="ARBA" id="ARBA00022989"/>
    </source>
</evidence>
<dbReference type="GO" id="GO:0016020">
    <property type="term" value="C:membrane"/>
    <property type="evidence" value="ECO:0007669"/>
    <property type="project" value="UniProtKB-SubCell"/>
</dbReference>
<keyword evidence="15" id="KW-0472">Membrane</keyword>
<evidence type="ECO:0000256" key="17">
    <source>
        <dbReference type="ARBA" id="ARBA00023170"/>
    </source>
</evidence>
<keyword evidence="17" id="KW-0675">Receptor</keyword>
<feature type="compositionally biased region" description="Basic residues" evidence="22">
    <location>
        <begin position="144"/>
        <end position="159"/>
    </location>
</feature>
<feature type="signal peptide" evidence="23">
    <location>
        <begin position="1"/>
        <end position="28"/>
    </location>
</feature>
<feature type="disulfide bond" evidence="21">
    <location>
        <begin position="106"/>
        <end position="116"/>
    </location>
</feature>
<accession>A0A433TSN5</accession>
<keyword evidence="26" id="KW-1185">Reference proteome</keyword>
<dbReference type="SUPFAM" id="SSF56487">
    <property type="entry name" value="SRCR-like"/>
    <property type="match status" value="2"/>
</dbReference>
<keyword evidence="6" id="KW-0964">Secreted</keyword>
<dbReference type="PRINTS" id="PR00258">
    <property type="entry name" value="SPERACTRCPTR"/>
</dbReference>
<dbReference type="InterPro" id="IPR050912">
    <property type="entry name" value="LOX-like_protein"/>
</dbReference>
<feature type="domain" description="SRCR" evidence="24">
    <location>
        <begin position="37"/>
        <end position="141"/>
    </location>
</feature>
<keyword evidence="5" id="KW-0886">LTQ</keyword>
<evidence type="ECO:0000256" key="11">
    <source>
        <dbReference type="ARBA" id="ARBA00022772"/>
    </source>
</evidence>
<feature type="domain" description="SRCR" evidence="24">
    <location>
        <begin position="209"/>
        <end position="313"/>
    </location>
</feature>
<dbReference type="EC" id="1.4.3.13" evidence="19"/>
<dbReference type="PROSITE" id="PS00926">
    <property type="entry name" value="LYSYL_OXIDASE"/>
    <property type="match status" value="1"/>
</dbReference>
<dbReference type="STRING" id="188477.A0A433TSN5"/>
<comment type="catalytic activity">
    <reaction evidence="20">
        <text>L-lysyl-[protein] + O2 + H2O = (S)-2-amino-6-oxohexanoyl-[protein] + H2O2 + NH4(+)</text>
        <dbReference type="Rhea" id="RHEA:24544"/>
        <dbReference type="Rhea" id="RHEA-COMP:9752"/>
        <dbReference type="Rhea" id="RHEA-COMP:12448"/>
        <dbReference type="ChEBI" id="CHEBI:15377"/>
        <dbReference type="ChEBI" id="CHEBI:15379"/>
        <dbReference type="ChEBI" id="CHEBI:16240"/>
        <dbReference type="ChEBI" id="CHEBI:28938"/>
        <dbReference type="ChEBI" id="CHEBI:29969"/>
        <dbReference type="ChEBI" id="CHEBI:131803"/>
        <dbReference type="EC" id="1.4.3.13"/>
    </reaction>
</comment>
<dbReference type="InterPro" id="IPR001695">
    <property type="entry name" value="Lysyl_oxidase"/>
</dbReference>
<keyword evidence="14" id="KW-0186">Copper</keyword>
<dbReference type="Pfam" id="PF01186">
    <property type="entry name" value="Lysyl_oxidase"/>
    <property type="match status" value="1"/>
</dbReference>
<evidence type="ECO:0000313" key="25">
    <source>
        <dbReference type="EMBL" id="RUS84574.1"/>
    </source>
</evidence>
<keyword evidence="12" id="KW-1133">Transmembrane helix</keyword>
<dbReference type="AlphaFoldDB" id="A0A433TSN5"/>
<comment type="similarity">
    <text evidence="4">Belongs to the lysyl oxidase family.</text>
</comment>
<keyword evidence="11" id="KW-0801">TPQ</keyword>
<keyword evidence="16 21" id="KW-1015">Disulfide bond</keyword>
<dbReference type="PRINTS" id="PR00074">
    <property type="entry name" value="LYSYLOXIDASE"/>
</dbReference>
<feature type="compositionally biased region" description="Low complexity" evidence="22">
    <location>
        <begin position="160"/>
        <end position="198"/>
    </location>
</feature>
<evidence type="ECO:0000256" key="3">
    <source>
        <dbReference type="ARBA" id="ARBA00004239"/>
    </source>
</evidence>
<evidence type="ECO:0000256" key="13">
    <source>
        <dbReference type="ARBA" id="ARBA00023002"/>
    </source>
</evidence>
<evidence type="ECO:0000256" key="22">
    <source>
        <dbReference type="SAM" id="MobiDB-lite"/>
    </source>
</evidence>
<proteinExistence type="inferred from homology"/>
<evidence type="ECO:0000256" key="14">
    <source>
        <dbReference type="ARBA" id="ARBA00023008"/>
    </source>
</evidence>
<dbReference type="InterPro" id="IPR001190">
    <property type="entry name" value="SRCR"/>
</dbReference>
<evidence type="ECO:0000256" key="4">
    <source>
        <dbReference type="ARBA" id="ARBA00007492"/>
    </source>
</evidence>
<comment type="caution">
    <text evidence="21">Lacks conserved residue(s) required for the propagation of feature annotation.</text>
</comment>
<evidence type="ECO:0000256" key="23">
    <source>
        <dbReference type="SAM" id="SignalP"/>
    </source>
</evidence>
<dbReference type="SMART" id="SM00202">
    <property type="entry name" value="SR"/>
    <property type="match status" value="2"/>
</dbReference>
<evidence type="ECO:0000256" key="1">
    <source>
        <dbReference type="ARBA" id="ARBA00001935"/>
    </source>
</evidence>
<name>A0A433TSN5_ELYCH</name>
<feature type="non-terminal residue" evidence="25">
    <location>
        <position position="454"/>
    </location>
</feature>
<dbReference type="PANTHER" id="PTHR45817:SF4">
    <property type="entry name" value="LYSYL OXIDASE-LIKE-RELATED"/>
    <property type="match status" value="1"/>
</dbReference>
<evidence type="ECO:0000256" key="20">
    <source>
        <dbReference type="ARBA" id="ARBA00047861"/>
    </source>
</evidence>
<dbReference type="Pfam" id="PF00530">
    <property type="entry name" value="SRCR"/>
    <property type="match status" value="2"/>
</dbReference>
<dbReference type="Gene3D" id="3.10.250.10">
    <property type="entry name" value="SRCR-like domain"/>
    <property type="match status" value="2"/>
</dbReference>
<keyword evidence="18" id="KW-0325">Glycoprotein</keyword>
<feature type="chain" id="PRO_5019181452" description="protein-lysine 6-oxidase" evidence="23">
    <location>
        <begin position="29"/>
        <end position="454"/>
    </location>
</feature>
<evidence type="ECO:0000259" key="24">
    <source>
        <dbReference type="PROSITE" id="PS50287"/>
    </source>
</evidence>
<dbReference type="OrthoDB" id="547291at2759"/>
<keyword evidence="10" id="KW-0677">Repeat</keyword>
<evidence type="ECO:0000256" key="6">
    <source>
        <dbReference type="ARBA" id="ARBA00022525"/>
    </source>
</evidence>
<sequence>MRLNTFTMNGQWCVLFFLLLTCVDEVISKRQYKDGDVKLVGGIKRYMGTVLVRYNNRWGSICDDGWDMNDAHTVCNQLGYYAAASAPRGSKFGIGRKRMFLYSLGCTGKESSVQECPRAAFSRFWRRRCPGELRTAGVICYPARRKKHRRNQKPRRMRMRPSTAAHTSATTASTSTTAAPTSSTATTTSTTAATTSTTTSSNIITKVDLEMVGGRYDNEGYIRVRVNNGKWTTVCSDHWTIRETMAACNQIGDIGQAKQAVTVNFYGGETESRDIYRIKCVGNEKNLSACNLTRANDEHVCSKKRAVAGIVCSKQLPDLVPDLRAIEQTMRLQDQPLYYLRCSMEENCLSNSAYVLRNTSRYWRTQYRRLMRFSTIVRNDGTADFRPFQQRALWKWHSCHMHYHSMEVFAHYDIMDANGIRLAEGSKASFCLEDTRCDNGVNPTYNCRGYGEQG</sequence>
<organism evidence="25 26">
    <name type="scientific">Elysia chlorotica</name>
    <name type="common">Eastern emerald elysia</name>
    <name type="synonym">Sea slug</name>
    <dbReference type="NCBI Taxonomy" id="188477"/>
    <lineage>
        <taxon>Eukaryota</taxon>
        <taxon>Metazoa</taxon>
        <taxon>Spiralia</taxon>
        <taxon>Lophotrochozoa</taxon>
        <taxon>Mollusca</taxon>
        <taxon>Gastropoda</taxon>
        <taxon>Heterobranchia</taxon>
        <taxon>Euthyneura</taxon>
        <taxon>Panpulmonata</taxon>
        <taxon>Sacoglossa</taxon>
        <taxon>Placobranchoidea</taxon>
        <taxon>Plakobranchidae</taxon>
        <taxon>Elysia</taxon>
    </lineage>
</organism>
<keyword evidence="8" id="KW-0479">Metal-binding</keyword>
<dbReference type="GO" id="GO:0004720">
    <property type="term" value="F:protein-lysine 6-oxidase activity"/>
    <property type="evidence" value="ECO:0007669"/>
    <property type="project" value="UniProtKB-EC"/>
</dbReference>
<dbReference type="FunFam" id="3.10.250.10:FF:000007">
    <property type="entry name" value="Soluble scavenger receptor cysteine-rich domain-containing protein SSC5D"/>
    <property type="match status" value="1"/>
</dbReference>
<comment type="subcellular location">
    <subcellularLocation>
        <location evidence="2">Membrane</location>
        <topology evidence="2">Single-pass membrane protein</topology>
    </subcellularLocation>
    <subcellularLocation>
        <location evidence="3">Secreted</location>
        <location evidence="3">Extracellular space</location>
    </subcellularLocation>
</comment>
<dbReference type="PROSITE" id="PS50287">
    <property type="entry name" value="SRCR_2"/>
    <property type="match status" value="2"/>
</dbReference>
<keyword evidence="7" id="KW-0812">Transmembrane</keyword>